<dbReference type="AlphaFoldDB" id="A0A2H9U6G3"/>
<reference evidence="7 8" key="1">
    <citation type="submission" date="2017-11" db="EMBL/GenBank/DDBJ databases">
        <title>Draft genome sequence of environmental isolate Aeromonas cavernicola sp. nov. MDC 2508.</title>
        <authorList>
            <person name="Colston S.M."/>
            <person name="Navarro A."/>
            <person name="Martinez-Murcia A.J."/>
            <person name="Graf J."/>
        </authorList>
    </citation>
    <scope>NUCLEOTIDE SEQUENCE [LARGE SCALE GENOMIC DNA]</scope>
    <source>
        <strain evidence="7 8">MDC 2508</strain>
    </source>
</reference>
<evidence type="ECO:0000313" key="7">
    <source>
        <dbReference type="EMBL" id="PJG59646.1"/>
    </source>
</evidence>
<evidence type="ECO:0000256" key="1">
    <source>
        <dbReference type="ARBA" id="ARBA00004561"/>
    </source>
</evidence>
<protein>
    <submittedName>
        <fullName evidence="7">Fimbrial protein</fullName>
    </submittedName>
</protein>
<gene>
    <name evidence="7" type="ORF">CUC53_06055</name>
</gene>
<evidence type="ECO:0000256" key="4">
    <source>
        <dbReference type="ARBA" id="ARBA00023263"/>
    </source>
</evidence>
<dbReference type="Pfam" id="PF00419">
    <property type="entry name" value="Fimbrial"/>
    <property type="match status" value="1"/>
</dbReference>
<dbReference type="SUPFAM" id="SSF49401">
    <property type="entry name" value="Bacterial adhesins"/>
    <property type="match status" value="1"/>
</dbReference>
<dbReference type="InterPro" id="IPR008966">
    <property type="entry name" value="Adhesion_dom_sf"/>
</dbReference>
<dbReference type="InterPro" id="IPR050263">
    <property type="entry name" value="Bact_Fimbrial_Adh_Pro"/>
</dbReference>
<accession>A0A2H9U6G3</accession>
<dbReference type="RefSeq" id="WP_100293322.1">
    <property type="nucleotide sequence ID" value="NZ_PGGC01000051.1"/>
</dbReference>
<evidence type="ECO:0000256" key="2">
    <source>
        <dbReference type="ARBA" id="ARBA00006671"/>
    </source>
</evidence>
<comment type="subcellular location">
    <subcellularLocation>
        <location evidence="1">Fimbrium</location>
    </subcellularLocation>
</comment>
<sequence>MFQIWLVIFLASYSMLVNAADEGVELLGDTVRLHGRIVERPCLLAPESATQSVEMGIVDVKELYADGNGEKVPFTITLRDCKPGIFRMARIVFSGTADSQVVGALAFSAGSAKGAAIRLYDQAAAPLNLGQASPGHSLANATQHDLKFYAAVVGQPSAIAARNIQPGTYSAVTNFVVSYE</sequence>
<keyword evidence="8" id="KW-1185">Reference proteome</keyword>
<keyword evidence="4" id="KW-0281">Fimbrium</keyword>
<comment type="caution">
    <text evidence="7">The sequence shown here is derived from an EMBL/GenBank/DDBJ whole genome shotgun (WGS) entry which is preliminary data.</text>
</comment>
<evidence type="ECO:0000256" key="3">
    <source>
        <dbReference type="ARBA" id="ARBA00022729"/>
    </source>
</evidence>
<evidence type="ECO:0000259" key="6">
    <source>
        <dbReference type="Pfam" id="PF00419"/>
    </source>
</evidence>
<feature type="domain" description="Fimbrial-type adhesion" evidence="6">
    <location>
        <begin position="33"/>
        <end position="180"/>
    </location>
</feature>
<organism evidence="7 8">
    <name type="scientific">Aeromonas cavernicola</name>
    <dbReference type="NCBI Taxonomy" id="1006623"/>
    <lineage>
        <taxon>Bacteria</taxon>
        <taxon>Pseudomonadati</taxon>
        <taxon>Pseudomonadota</taxon>
        <taxon>Gammaproteobacteria</taxon>
        <taxon>Aeromonadales</taxon>
        <taxon>Aeromonadaceae</taxon>
        <taxon>Aeromonas</taxon>
    </lineage>
</organism>
<dbReference type="PANTHER" id="PTHR33420">
    <property type="entry name" value="FIMBRIAL SUBUNIT ELFA-RELATED"/>
    <property type="match status" value="1"/>
</dbReference>
<dbReference type="GO" id="GO:0043709">
    <property type="term" value="P:cell adhesion involved in single-species biofilm formation"/>
    <property type="evidence" value="ECO:0007669"/>
    <property type="project" value="TreeGrafter"/>
</dbReference>
<dbReference type="InterPro" id="IPR036937">
    <property type="entry name" value="Adhesion_dom_fimbrial_sf"/>
</dbReference>
<name>A0A2H9U6G3_9GAMM</name>
<dbReference type="EMBL" id="PGGC01000051">
    <property type="protein sequence ID" value="PJG59646.1"/>
    <property type="molecule type" value="Genomic_DNA"/>
</dbReference>
<dbReference type="OrthoDB" id="6522787at2"/>
<dbReference type="Gene3D" id="2.60.40.1090">
    <property type="entry name" value="Fimbrial-type adhesion domain"/>
    <property type="match status" value="1"/>
</dbReference>
<evidence type="ECO:0000313" key="8">
    <source>
        <dbReference type="Proteomes" id="UP000235861"/>
    </source>
</evidence>
<dbReference type="InterPro" id="IPR000259">
    <property type="entry name" value="Adhesion_dom_fimbrial"/>
</dbReference>
<feature type="chain" id="PRO_5014174787" evidence="5">
    <location>
        <begin position="20"/>
        <end position="180"/>
    </location>
</feature>
<proteinExistence type="inferred from homology"/>
<dbReference type="Proteomes" id="UP000235861">
    <property type="component" value="Unassembled WGS sequence"/>
</dbReference>
<comment type="similarity">
    <text evidence="2">Belongs to the fimbrial protein family.</text>
</comment>
<feature type="signal peptide" evidence="5">
    <location>
        <begin position="1"/>
        <end position="19"/>
    </location>
</feature>
<dbReference type="PANTHER" id="PTHR33420:SF3">
    <property type="entry name" value="FIMBRIAL SUBUNIT ELFA"/>
    <property type="match status" value="1"/>
</dbReference>
<keyword evidence="3 5" id="KW-0732">Signal</keyword>
<evidence type="ECO:0000256" key="5">
    <source>
        <dbReference type="SAM" id="SignalP"/>
    </source>
</evidence>
<dbReference type="GO" id="GO:0009289">
    <property type="term" value="C:pilus"/>
    <property type="evidence" value="ECO:0007669"/>
    <property type="project" value="UniProtKB-SubCell"/>
</dbReference>